<dbReference type="Gene3D" id="3.40.1190.10">
    <property type="entry name" value="Mur-like, catalytic domain"/>
    <property type="match status" value="1"/>
</dbReference>
<evidence type="ECO:0000256" key="1">
    <source>
        <dbReference type="ARBA" id="ARBA00022490"/>
    </source>
</evidence>
<keyword evidence="3 10" id="KW-0132">Cell division</keyword>
<evidence type="ECO:0000256" key="11">
    <source>
        <dbReference type="RuleBase" id="RU004136"/>
    </source>
</evidence>
<evidence type="ECO:0000256" key="10">
    <source>
        <dbReference type="HAMAP-Rule" id="MF_02019"/>
    </source>
</evidence>
<dbReference type="NCBIfam" id="TIGR01143">
    <property type="entry name" value="murF"/>
    <property type="match status" value="1"/>
</dbReference>
<organism evidence="14 15">
    <name type="scientific">Gallibacterium genomosp. 3</name>
    <dbReference type="NCBI Taxonomy" id="505345"/>
    <lineage>
        <taxon>Bacteria</taxon>
        <taxon>Pseudomonadati</taxon>
        <taxon>Pseudomonadota</taxon>
        <taxon>Gammaproteobacteria</taxon>
        <taxon>Pasteurellales</taxon>
        <taxon>Pasteurellaceae</taxon>
        <taxon>Gallibacterium</taxon>
    </lineage>
</organism>
<evidence type="ECO:0000256" key="2">
    <source>
        <dbReference type="ARBA" id="ARBA00022598"/>
    </source>
</evidence>
<dbReference type="SUPFAM" id="SSF53623">
    <property type="entry name" value="MurD-like peptide ligases, catalytic domain"/>
    <property type="match status" value="1"/>
</dbReference>
<keyword evidence="2 10" id="KW-0436">Ligase</keyword>
<dbReference type="SUPFAM" id="SSF63418">
    <property type="entry name" value="MurE/MurF N-terminal domain"/>
    <property type="match status" value="1"/>
</dbReference>
<dbReference type="InterPro" id="IPR036565">
    <property type="entry name" value="Mur-like_cat_sf"/>
</dbReference>
<name>A0A1A7NNI5_9PAST</name>
<dbReference type="OrthoDB" id="9801978at2"/>
<accession>A0A1A7NNI5</accession>
<keyword evidence="15" id="KW-1185">Reference proteome</keyword>
<evidence type="ECO:0000256" key="3">
    <source>
        <dbReference type="ARBA" id="ARBA00022618"/>
    </source>
</evidence>
<reference evidence="14 15" key="1">
    <citation type="submission" date="2014-11" db="EMBL/GenBank/DDBJ databases">
        <title>Pan-genome of Gallibacterium spp.</title>
        <authorList>
            <person name="Kudirkiene E."/>
            <person name="Bojesen A.M."/>
        </authorList>
    </citation>
    <scope>NUCLEOTIDE SEQUENCE [LARGE SCALE GENOMIC DNA]</scope>
    <source>
        <strain evidence="14 15">F151</strain>
    </source>
</reference>
<protein>
    <recommendedName>
        <fullName evidence="10 11">UDP-N-acetylmuramoyl-tripeptide--D-alanyl-D-alanine ligase</fullName>
        <ecNumber evidence="10 11">6.3.2.10</ecNumber>
    </recommendedName>
    <alternativeName>
        <fullName evidence="10">D-alanyl-D-alanine-adding enzyme</fullName>
    </alternativeName>
</protein>
<keyword evidence="5 10" id="KW-0067">ATP-binding</keyword>
<dbReference type="GO" id="GO:0008766">
    <property type="term" value="F:UDP-N-acetylmuramoylalanyl-D-glutamyl-2,6-diaminopimelate-D-alanyl-D-alanine ligase activity"/>
    <property type="evidence" value="ECO:0007669"/>
    <property type="project" value="RHEA"/>
</dbReference>
<dbReference type="EC" id="6.3.2.10" evidence="10 11"/>
<dbReference type="PANTHER" id="PTHR43024">
    <property type="entry name" value="UDP-N-ACETYLMURAMOYL-TRIPEPTIDE--D-ALANYL-D-ALANINE LIGASE"/>
    <property type="match status" value="1"/>
</dbReference>
<keyword evidence="4 10" id="KW-0547">Nucleotide-binding</keyword>
<dbReference type="HAMAP" id="MF_02019">
    <property type="entry name" value="MurF"/>
    <property type="match status" value="1"/>
</dbReference>
<dbReference type="PANTHER" id="PTHR43024:SF1">
    <property type="entry name" value="UDP-N-ACETYLMURAMOYL-TRIPEPTIDE--D-ALANYL-D-ALANINE LIGASE"/>
    <property type="match status" value="1"/>
</dbReference>
<keyword evidence="6 10" id="KW-0133">Cell shape</keyword>
<dbReference type="InterPro" id="IPR004101">
    <property type="entry name" value="Mur_ligase_C"/>
</dbReference>
<dbReference type="InterPro" id="IPR005863">
    <property type="entry name" value="UDP-N-AcMur_synth"/>
</dbReference>
<sequence>MISINFSTLSKVLAAKEINPPQADIEVDSVTTDSRTNCCGSIFFALRGESFDAHQFLDRVYQQGAKILVVEQPNLAIPLPQLVVADTKKALGQLAAWVRTKVNPKVAAMTGSSGKTTVKEMTAAILQQTAKSADEVLFTAGNFNNDIGVPLTLLRLTNQHRYAVIELGANHAGEIAYTTQLARPDAALVNNVAPAHLAGFGSIEGVAKAKGEIYQGLTTTGIAIINANCQYLNYWQHNIGSHQIQQFSINSPQADIYAKEIQASAIGYHFILCTSQGEIAIDLPYLGEHNISNALAAASLAMALGASLADVKAGLALGKRVKGRLFPVVVNSQFTILDDTYNANVDSLKAAIAVLQQSAQTVKILAVGDMAELGESTEQCHHQVAEAAQQANLSKVVSFGHYSEIISSLCHGEHYQQKAALITALQQYIAEQLQAGKTILLLVKGSRSMKMEEIVEAFKGFEQC</sequence>
<proteinExistence type="inferred from homology"/>
<dbReference type="GO" id="GO:0071555">
    <property type="term" value="P:cell wall organization"/>
    <property type="evidence" value="ECO:0007669"/>
    <property type="project" value="UniProtKB-KW"/>
</dbReference>
<evidence type="ECO:0000259" key="12">
    <source>
        <dbReference type="Pfam" id="PF02875"/>
    </source>
</evidence>
<dbReference type="UniPathway" id="UPA00219"/>
<dbReference type="EMBL" id="JTJM01000030">
    <property type="protein sequence ID" value="OBW91717.1"/>
    <property type="molecule type" value="Genomic_DNA"/>
</dbReference>
<comment type="subcellular location">
    <subcellularLocation>
        <location evidence="10 11">Cytoplasm</location>
    </subcellularLocation>
</comment>
<evidence type="ECO:0000313" key="14">
    <source>
        <dbReference type="EMBL" id="OBW91717.1"/>
    </source>
</evidence>
<keyword evidence="1 10" id="KW-0963">Cytoplasm</keyword>
<gene>
    <name evidence="10 14" type="primary">murF</name>
    <name evidence="14" type="ORF">QV01_06770</name>
</gene>
<dbReference type="Gene3D" id="3.90.190.20">
    <property type="entry name" value="Mur ligase, C-terminal domain"/>
    <property type="match status" value="1"/>
</dbReference>
<dbReference type="InterPro" id="IPR051046">
    <property type="entry name" value="MurCDEF_CellWall_CoF430Synth"/>
</dbReference>
<evidence type="ECO:0000256" key="7">
    <source>
        <dbReference type="ARBA" id="ARBA00022984"/>
    </source>
</evidence>
<dbReference type="Pfam" id="PF02875">
    <property type="entry name" value="Mur_ligase_C"/>
    <property type="match status" value="1"/>
</dbReference>
<dbReference type="InterPro" id="IPR036615">
    <property type="entry name" value="Mur_ligase_C_dom_sf"/>
</dbReference>
<comment type="pathway">
    <text evidence="10 11">Cell wall biogenesis; peptidoglycan biosynthesis.</text>
</comment>
<dbReference type="InterPro" id="IPR013221">
    <property type="entry name" value="Mur_ligase_cen"/>
</dbReference>
<feature type="domain" description="Mur ligase central" evidence="13">
    <location>
        <begin position="110"/>
        <end position="300"/>
    </location>
</feature>
<dbReference type="GO" id="GO:0009252">
    <property type="term" value="P:peptidoglycan biosynthetic process"/>
    <property type="evidence" value="ECO:0007669"/>
    <property type="project" value="UniProtKB-UniRule"/>
</dbReference>
<dbReference type="GO" id="GO:0051301">
    <property type="term" value="P:cell division"/>
    <property type="evidence" value="ECO:0007669"/>
    <property type="project" value="UniProtKB-KW"/>
</dbReference>
<keyword evidence="9 10" id="KW-0961">Cell wall biogenesis/degradation</keyword>
<dbReference type="RefSeq" id="WP_065239434.1">
    <property type="nucleotide sequence ID" value="NZ_JTJM01000030.1"/>
</dbReference>
<dbReference type="SUPFAM" id="SSF53244">
    <property type="entry name" value="MurD-like peptide ligases, peptide-binding domain"/>
    <property type="match status" value="1"/>
</dbReference>
<dbReference type="GO" id="GO:0047480">
    <property type="term" value="F:UDP-N-acetylmuramoyl-tripeptide-D-alanyl-D-alanine ligase activity"/>
    <property type="evidence" value="ECO:0007669"/>
    <property type="project" value="UniProtKB-UniRule"/>
</dbReference>
<comment type="caution">
    <text evidence="14">The sequence shown here is derived from an EMBL/GenBank/DDBJ whole genome shotgun (WGS) entry which is preliminary data.</text>
</comment>
<dbReference type="GO" id="GO:0005524">
    <property type="term" value="F:ATP binding"/>
    <property type="evidence" value="ECO:0007669"/>
    <property type="project" value="UniProtKB-UniRule"/>
</dbReference>
<dbReference type="InterPro" id="IPR035911">
    <property type="entry name" value="MurE/MurF_N"/>
</dbReference>
<dbReference type="Pfam" id="PF08245">
    <property type="entry name" value="Mur_ligase_M"/>
    <property type="match status" value="1"/>
</dbReference>
<feature type="binding site" evidence="10">
    <location>
        <begin position="111"/>
        <end position="117"/>
    </location>
    <ligand>
        <name>ATP</name>
        <dbReference type="ChEBI" id="CHEBI:30616"/>
    </ligand>
</feature>
<dbReference type="PATRIC" id="fig|505345.7.peg.1336"/>
<comment type="catalytic activity">
    <reaction evidence="10 11">
        <text>D-alanyl-D-alanine + UDP-N-acetyl-alpha-D-muramoyl-L-alanyl-gamma-D-glutamyl-meso-2,6-diaminopimelate + ATP = UDP-N-acetyl-alpha-D-muramoyl-L-alanyl-gamma-D-glutamyl-meso-2,6-diaminopimeloyl-D-alanyl-D-alanine + ADP + phosphate + H(+)</text>
        <dbReference type="Rhea" id="RHEA:28374"/>
        <dbReference type="ChEBI" id="CHEBI:15378"/>
        <dbReference type="ChEBI" id="CHEBI:30616"/>
        <dbReference type="ChEBI" id="CHEBI:43474"/>
        <dbReference type="ChEBI" id="CHEBI:57822"/>
        <dbReference type="ChEBI" id="CHEBI:61386"/>
        <dbReference type="ChEBI" id="CHEBI:83905"/>
        <dbReference type="ChEBI" id="CHEBI:456216"/>
        <dbReference type="EC" id="6.3.2.10"/>
    </reaction>
</comment>
<feature type="domain" description="Mur ligase C-terminal" evidence="12">
    <location>
        <begin position="328"/>
        <end position="442"/>
    </location>
</feature>
<dbReference type="GO" id="GO:0005737">
    <property type="term" value="C:cytoplasm"/>
    <property type="evidence" value="ECO:0007669"/>
    <property type="project" value="UniProtKB-SubCell"/>
</dbReference>
<keyword evidence="7 10" id="KW-0573">Peptidoglycan synthesis</keyword>
<dbReference type="AlphaFoldDB" id="A0A1A7NNI5"/>
<evidence type="ECO:0000256" key="5">
    <source>
        <dbReference type="ARBA" id="ARBA00022840"/>
    </source>
</evidence>
<comment type="similarity">
    <text evidence="10">Belongs to the MurCDEF family. MurF subfamily.</text>
</comment>
<keyword evidence="8 10" id="KW-0131">Cell cycle</keyword>
<dbReference type="Proteomes" id="UP000243558">
    <property type="component" value="Unassembled WGS sequence"/>
</dbReference>
<dbReference type="NCBIfam" id="NF008041">
    <property type="entry name" value="PRK10773.1"/>
    <property type="match status" value="1"/>
</dbReference>
<dbReference type="Gene3D" id="3.40.1390.10">
    <property type="entry name" value="MurE/MurF, N-terminal domain"/>
    <property type="match status" value="1"/>
</dbReference>
<evidence type="ECO:0000313" key="15">
    <source>
        <dbReference type="Proteomes" id="UP000243558"/>
    </source>
</evidence>
<dbReference type="GO" id="GO:0008360">
    <property type="term" value="P:regulation of cell shape"/>
    <property type="evidence" value="ECO:0007669"/>
    <property type="project" value="UniProtKB-KW"/>
</dbReference>
<comment type="function">
    <text evidence="10 11">Involved in cell wall formation. Catalyzes the final step in the synthesis of UDP-N-acetylmuramoyl-pentapeptide, the precursor of murein.</text>
</comment>
<evidence type="ECO:0000256" key="4">
    <source>
        <dbReference type="ARBA" id="ARBA00022741"/>
    </source>
</evidence>
<evidence type="ECO:0000256" key="9">
    <source>
        <dbReference type="ARBA" id="ARBA00023316"/>
    </source>
</evidence>
<evidence type="ECO:0000259" key="13">
    <source>
        <dbReference type="Pfam" id="PF08245"/>
    </source>
</evidence>
<evidence type="ECO:0000256" key="6">
    <source>
        <dbReference type="ARBA" id="ARBA00022960"/>
    </source>
</evidence>
<evidence type="ECO:0000256" key="8">
    <source>
        <dbReference type="ARBA" id="ARBA00023306"/>
    </source>
</evidence>